<feature type="region of interest" description="Disordered" evidence="1">
    <location>
        <begin position="25"/>
        <end position="60"/>
    </location>
</feature>
<keyword evidence="3" id="KW-1185">Reference proteome</keyword>
<sequence length="60" mass="6491">MTHPTDDGVWRDEEKLPLSELDKAMATWDTDGQNDPSDNDSGIEVTDDGPPSTTGHTGPH</sequence>
<dbReference type="AlphaFoldDB" id="A0A919J215"/>
<feature type="compositionally biased region" description="Polar residues" evidence="1">
    <location>
        <begin position="51"/>
        <end position="60"/>
    </location>
</feature>
<name>A0A919J215_9ACTN</name>
<dbReference type="EMBL" id="BOMM01000038">
    <property type="protein sequence ID" value="GIE12254.1"/>
    <property type="molecule type" value="Genomic_DNA"/>
</dbReference>
<dbReference type="RefSeq" id="WP_203818739.1">
    <property type="nucleotide sequence ID" value="NZ_BAAABP010000054.1"/>
</dbReference>
<reference evidence="2" key="1">
    <citation type="submission" date="2021-01" db="EMBL/GenBank/DDBJ databases">
        <title>Whole genome shotgun sequence of Actinoplanes ferrugineus NBRC 15555.</title>
        <authorList>
            <person name="Komaki H."/>
            <person name="Tamura T."/>
        </authorList>
    </citation>
    <scope>NUCLEOTIDE SEQUENCE</scope>
    <source>
        <strain evidence="2">NBRC 15555</strain>
    </source>
</reference>
<feature type="compositionally biased region" description="Polar residues" evidence="1">
    <location>
        <begin position="30"/>
        <end position="40"/>
    </location>
</feature>
<evidence type="ECO:0000313" key="3">
    <source>
        <dbReference type="Proteomes" id="UP000598174"/>
    </source>
</evidence>
<proteinExistence type="predicted"/>
<evidence type="ECO:0000313" key="2">
    <source>
        <dbReference type="EMBL" id="GIE12254.1"/>
    </source>
</evidence>
<dbReference type="Proteomes" id="UP000598174">
    <property type="component" value="Unassembled WGS sequence"/>
</dbReference>
<gene>
    <name evidence="2" type="ORF">Afe05nite_40940</name>
</gene>
<evidence type="ECO:0000256" key="1">
    <source>
        <dbReference type="SAM" id="MobiDB-lite"/>
    </source>
</evidence>
<protein>
    <submittedName>
        <fullName evidence="2">Uncharacterized protein</fullName>
    </submittedName>
</protein>
<accession>A0A919J215</accession>
<organism evidence="2 3">
    <name type="scientific">Paractinoplanes ferrugineus</name>
    <dbReference type="NCBI Taxonomy" id="113564"/>
    <lineage>
        <taxon>Bacteria</taxon>
        <taxon>Bacillati</taxon>
        <taxon>Actinomycetota</taxon>
        <taxon>Actinomycetes</taxon>
        <taxon>Micromonosporales</taxon>
        <taxon>Micromonosporaceae</taxon>
        <taxon>Paractinoplanes</taxon>
    </lineage>
</organism>
<comment type="caution">
    <text evidence="2">The sequence shown here is derived from an EMBL/GenBank/DDBJ whole genome shotgun (WGS) entry which is preliminary data.</text>
</comment>